<sequence length="183" mass="20608">MAKLKVPVGQADHVLGEEDAPVTLVEYGDYECPHCGHAHPIINAVRKHFGKQLRFVFRNFPLTEIHPHAEMAAEAAEFAGANGRFWEMHDAIFENQQRLEASFLVQLAGKLGLPSDDLIGALEKHQYLPRIKDDFMGGVRSGVNGTPTFFINGERYEGSWEFEGLVEAIEDRLPRKTEHRRAS</sequence>
<dbReference type="SUPFAM" id="SSF52833">
    <property type="entry name" value="Thioredoxin-like"/>
    <property type="match status" value="1"/>
</dbReference>
<dbReference type="InterPro" id="IPR012336">
    <property type="entry name" value="Thioredoxin-like_fold"/>
</dbReference>
<dbReference type="InterPro" id="IPR036249">
    <property type="entry name" value="Thioredoxin-like_sf"/>
</dbReference>
<accession>A0A2U3JW91</accession>
<dbReference type="Gene3D" id="3.40.30.10">
    <property type="entry name" value="Glutaredoxin"/>
    <property type="match status" value="1"/>
</dbReference>
<organism evidence="3 4">
    <name type="scientific">Candidatus Sulfotelmatobacter kueseliae</name>
    <dbReference type="NCBI Taxonomy" id="2042962"/>
    <lineage>
        <taxon>Bacteria</taxon>
        <taxon>Pseudomonadati</taxon>
        <taxon>Acidobacteriota</taxon>
        <taxon>Terriglobia</taxon>
        <taxon>Terriglobales</taxon>
        <taxon>Candidatus Korobacteraceae</taxon>
        <taxon>Candidatus Sulfotelmatobacter</taxon>
    </lineage>
</organism>
<comment type="similarity">
    <text evidence="1">Belongs to the thioredoxin family. DsbA subfamily.</text>
</comment>
<dbReference type="InterPro" id="IPR013766">
    <property type="entry name" value="Thioredoxin_domain"/>
</dbReference>
<evidence type="ECO:0000256" key="1">
    <source>
        <dbReference type="ARBA" id="ARBA00005791"/>
    </source>
</evidence>
<dbReference type="OrthoDB" id="117402at2"/>
<dbReference type="Pfam" id="PF13462">
    <property type="entry name" value="Thioredoxin_4"/>
    <property type="match status" value="1"/>
</dbReference>
<dbReference type="AlphaFoldDB" id="A0A2U3JW91"/>
<evidence type="ECO:0000313" key="3">
    <source>
        <dbReference type="EMBL" id="SPF31705.1"/>
    </source>
</evidence>
<name>A0A2U3JW91_9BACT</name>
<evidence type="ECO:0000259" key="2">
    <source>
        <dbReference type="PROSITE" id="PS51352"/>
    </source>
</evidence>
<proteinExistence type="inferred from homology"/>
<protein>
    <submittedName>
        <fullName evidence="3">Putative Membrane protein</fullName>
    </submittedName>
</protein>
<dbReference type="EMBL" id="OMOD01000002">
    <property type="protein sequence ID" value="SPF31705.1"/>
    <property type="molecule type" value="Genomic_DNA"/>
</dbReference>
<gene>
    <name evidence="3" type="ORF">SBA1_100120</name>
</gene>
<feature type="domain" description="Thioredoxin" evidence="2">
    <location>
        <begin position="1"/>
        <end position="174"/>
    </location>
</feature>
<dbReference type="PANTHER" id="PTHR13887:SF55">
    <property type="entry name" value="SLR0313 PROTEIN"/>
    <property type="match status" value="1"/>
</dbReference>
<reference evidence="4" key="1">
    <citation type="submission" date="2018-02" db="EMBL/GenBank/DDBJ databases">
        <authorList>
            <person name="Hausmann B."/>
        </authorList>
    </citation>
    <scope>NUCLEOTIDE SEQUENCE [LARGE SCALE GENOMIC DNA]</scope>
    <source>
        <strain evidence="4">Peat soil MAG SbA1</strain>
    </source>
</reference>
<dbReference type="PANTHER" id="PTHR13887">
    <property type="entry name" value="GLUTATHIONE S-TRANSFERASE KAPPA"/>
    <property type="match status" value="1"/>
</dbReference>
<dbReference type="Proteomes" id="UP000238701">
    <property type="component" value="Unassembled WGS sequence"/>
</dbReference>
<evidence type="ECO:0000313" key="4">
    <source>
        <dbReference type="Proteomes" id="UP000238701"/>
    </source>
</evidence>
<dbReference type="PROSITE" id="PS51352">
    <property type="entry name" value="THIOREDOXIN_2"/>
    <property type="match status" value="1"/>
</dbReference>